<feature type="site" description="May be important for catalysis" evidence="7">
    <location>
        <position position="239"/>
    </location>
</feature>
<evidence type="ECO:0000313" key="10">
    <source>
        <dbReference type="Proteomes" id="UP000236311"/>
    </source>
</evidence>
<dbReference type="PANTHER" id="PTHR10030">
    <property type="entry name" value="ALPHA-L-FUCOSIDASE"/>
    <property type="match status" value="1"/>
</dbReference>
<dbReference type="InterPro" id="IPR000933">
    <property type="entry name" value="Glyco_hydro_29"/>
</dbReference>
<evidence type="ECO:0000259" key="8">
    <source>
        <dbReference type="Pfam" id="PF01120"/>
    </source>
</evidence>
<organism evidence="9 10">
    <name type="scientific">Acetatifactor muris</name>
    <dbReference type="NCBI Taxonomy" id="879566"/>
    <lineage>
        <taxon>Bacteria</taxon>
        <taxon>Bacillati</taxon>
        <taxon>Bacillota</taxon>
        <taxon>Clostridia</taxon>
        <taxon>Lachnospirales</taxon>
        <taxon>Lachnospiraceae</taxon>
        <taxon>Acetatifactor</taxon>
    </lineage>
</organism>
<keyword evidence="4" id="KW-0732">Signal</keyword>
<evidence type="ECO:0000256" key="3">
    <source>
        <dbReference type="ARBA" id="ARBA00012662"/>
    </source>
</evidence>
<evidence type="ECO:0000256" key="6">
    <source>
        <dbReference type="ARBA" id="ARBA00023295"/>
    </source>
</evidence>
<evidence type="ECO:0000313" key="9">
    <source>
        <dbReference type="EMBL" id="SOY27763.1"/>
    </source>
</evidence>
<proteinExistence type="inferred from homology"/>
<dbReference type="PRINTS" id="PR00741">
    <property type="entry name" value="GLHYDRLASE29"/>
</dbReference>
<dbReference type="GO" id="GO:0005764">
    <property type="term" value="C:lysosome"/>
    <property type="evidence" value="ECO:0007669"/>
    <property type="project" value="TreeGrafter"/>
</dbReference>
<dbReference type="EC" id="3.2.1.51" evidence="3"/>
<dbReference type="InterPro" id="IPR057739">
    <property type="entry name" value="Glyco_hydro_29_N"/>
</dbReference>
<gene>
    <name evidence="9" type="ORF">AMURIS_00468</name>
</gene>
<reference evidence="9 10" key="1">
    <citation type="submission" date="2018-01" db="EMBL/GenBank/DDBJ databases">
        <authorList>
            <person name="Gaut B.S."/>
            <person name="Morton B.R."/>
            <person name="Clegg M.T."/>
            <person name="Duvall M.R."/>
        </authorList>
    </citation>
    <scope>NUCLEOTIDE SEQUENCE [LARGE SCALE GENOMIC DNA]</scope>
    <source>
        <strain evidence="9">GP69</strain>
    </source>
</reference>
<dbReference type="InterPro" id="IPR017853">
    <property type="entry name" value="GH"/>
</dbReference>
<evidence type="ECO:0000256" key="4">
    <source>
        <dbReference type="ARBA" id="ARBA00022729"/>
    </source>
</evidence>
<evidence type="ECO:0000256" key="1">
    <source>
        <dbReference type="ARBA" id="ARBA00004071"/>
    </source>
</evidence>
<dbReference type="RefSeq" id="WP_103238004.1">
    <property type="nucleotide sequence ID" value="NZ_CANRXC010000016.1"/>
</dbReference>
<accession>A0A2K4ZBD1</accession>
<dbReference type="InterPro" id="IPR016286">
    <property type="entry name" value="FUC_metazoa-typ"/>
</dbReference>
<dbReference type="Gene3D" id="3.20.20.80">
    <property type="entry name" value="Glycosidases"/>
    <property type="match status" value="1"/>
</dbReference>
<dbReference type="SMART" id="SM00812">
    <property type="entry name" value="Alpha_L_fucos"/>
    <property type="match status" value="1"/>
</dbReference>
<name>A0A2K4ZBD1_9FIRM</name>
<comment type="function">
    <text evidence="1">Alpha-L-fucosidase is responsible for hydrolyzing the alpha-1,6-linked fucose joined to the reducing-end N-acetylglucosamine of the carbohydrate moieties of glycoproteins.</text>
</comment>
<feature type="domain" description="Glycoside hydrolase family 29 N-terminal" evidence="8">
    <location>
        <begin position="6"/>
        <end position="310"/>
    </location>
</feature>
<protein>
    <recommendedName>
        <fullName evidence="3">alpha-L-fucosidase</fullName>
        <ecNumber evidence="3">3.2.1.51</ecNumber>
    </recommendedName>
</protein>
<dbReference type="GO" id="GO:0004560">
    <property type="term" value="F:alpha-L-fucosidase activity"/>
    <property type="evidence" value="ECO:0007669"/>
    <property type="project" value="InterPro"/>
</dbReference>
<dbReference type="Proteomes" id="UP000236311">
    <property type="component" value="Unassembled WGS sequence"/>
</dbReference>
<dbReference type="GO" id="GO:0016139">
    <property type="term" value="P:glycoside catabolic process"/>
    <property type="evidence" value="ECO:0007669"/>
    <property type="project" value="TreeGrafter"/>
</dbReference>
<evidence type="ECO:0000256" key="7">
    <source>
        <dbReference type="PIRSR" id="PIRSR001092-1"/>
    </source>
</evidence>
<evidence type="ECO:0000256" key="2">
    <source>
        <dbReference type="ARBA" id="ARBA00007951"/>
    </source>
</evidence>
<dbReference type="GO" id="GO:0006004">
    <property type="term" value="P:fucose metabolic process"/>
    <property type="evidence" value="ECO:0007669"/>
    <property type="project" value="InterPro"/>
</dbReference>
<keyword evidence="10" id="KW-1185">Reference proteome</keyword>
<dbReference type="EMBL" id="OFSM01000002">
    <property type="protein sequence ID" value="SOY27763.1"/>
    <property type="molecule type" value="Genomic_DNA"/>
</dbReference>
<keyword evidence="6" id="KW-0326">Glycosidase</keyword>
<keyword evidence="5" id="KW-0378">Hydrolase</keyword>
<dbReference type="OrthoDB" id="107551at2"/>
<dbReference type="SUPFAM" id="SSF51445">
    <property type="entry name" value="(Trans)glycosidases"/>
    <property type="match status" value="1"/>
</dbReference>
<dbReference type="PANTHER" id="PTHR10030:SF37">
    <property type="entry name" value="ALPHA-L-FUCOSIDASE-RELATED"/>
    <property type="match status" value="1"/>
</dbReference>
<dbReference type="Pfam" id="PF01120">
    <property type="entry name" value="Alpha_L_fucos"/>
    <property type="match status" value="1"/>
</dbReference>
<sequence length="439" mass="51452">MLICKEEYEEMTAATRERRMDWWRQARFGMFVHYGIYSAKETHEWSMAYENRTPEEYSAYLKDMKFDPSMPEKWVKTAKQAGMKYVVLTTRHHEGFSLWNSRANPYNSVNYGPGTDVVKLFTDACRKEGLRIGFYFSLMDWMHPDAWKCAVDAEARLRFTLWLQDMLRELMTQYGKVDILWYDIPRPMVSHEGWDSLRMNQMVRELQPDIIINDRSRLKEDFGTPEEMIQAEDRDWESCMTFNGISWGYIDSDACVPYSYNAHEIIRMLCKATATGGNLLLNIGPRADGSIPTEAIEPLKKVGAWLERNKAAVYGRKSPTVVYKANGLCSATEEKNKVWMWNWIRPKERELQFGGFLGKLKAVREAATGKEVNFVQNARYIRLLDLREDIWDPVLSITVFELEFEKEPEYARGFLYPQLHMGRTYAEKREALERSLHDA</sequence>
<evidence type="ECO:0000256" key="5">
    <source>
        <dbReference type="ARBA" id="ARBA00022801"/>
    </source>
</evidence>
<comment type="similarity">
    <text evidence="2">Belongs to the glycosyl hydrolase 29 family.</text>
</comment>
<dbReference type="AlphaFoldDB" id="A0A2K4ZBD1"/>
<dbReference type="PIRSF" id="PIRSF001092">
    <property type="entry name" value="Alpha-L-fucosidase"/>
    <property type="match status" value="1"/>
</dbReference>